<comment type="caution">
    <text evidence="2">The sequence shown here is derived from an EMBL/GenBank/DDBJ whole genome shotgun (WGS) entry which is preliminary data.</text>
</comment>
<evidence type="ECO:0000313" key="3">
    <source>
        <dbReference type="Proteomes" id="UP000620224"/>
    </source>
</evidence>
<name>A0A918MTL9_9ACTN</name>
<dbReference type="InterPro" id="IPR036412">
    <property type="entry name" value="HAD-like_sf"/>
</dbReference>
<evidence type="ECO:0000313" key="2">
    <source>
        <dbReference type="EMBL" id="GGW59385.1"/>
    </source>
</evidence>
<gene>
    <name evidence="2" type="ORF">GCM10010503_40710</name>
</gene>
<keyword evidence="3" id="KW-1185">Reference proteome</keyword>
<dbReference type="AlphaFoldDB" id="A0A918MTL9"/>
<evidence type="ECO:0008006" key="4">
    <source>
        <dbReference type="Google" id="ProtNLM"/>
    </source>
</evidence>
<dbReference type="Proteomes" id="UP000620224">
    <property type="component" value="Unassembled WGS sequence"/>
</dbReference>
<feature type="signal peptide" evidence="1">
    <location>
        <begin position="1"/>
        <end position="23"/>
    </location>
</feature>
<evidence type="ECO:0000256" key="1">
    <source>
        <dbReference type="SAM" id="SignalP"/>
    </source>
</evidence>
<dbReference type="SUPFAM" id="SSF56784">
    <property type="entry name" value="HAD-like"/>
    <property type="match status" value="1"/>
</dbReference>
<reference evidence="2 3" key="1">
    <citation type="journal article" date="2014" name="Int. J. Syst. Evol. Microbiol.">
        <title>Complete genome sequence of Corynebacterium casei LMG S-19264T (=DSM 44701T), isolated from a smear-ripened cheese.</title>
        <authorList>
            <consortium name="US DOE Joint Genome Institute (JGI-PGF)"/>
            <person name="Walter F."/>
            <person name="Albersmeier A."/>
            <person name="Kalinowski J."/>
            <person name="Ruckert C."/>
        </authorList>
    </citation>
    <scope>NUCLEOTIDE SEQUENCE [LARGE SCALE GENOMIC DNA]</scope>
    <source>
        <strain evidence="2 3">JCM 4490</strain>
    </source>
</reference>
<protein>
    <recommendedName>
        <fullName evidence="4">Secreted protein</fullName>
    </recommendedName>
</protein>
<organism evidence="2 3">
    <name type="scientific">Streptomyces lucensis JCM 4490</name>
    <dbReference type="NCBI Taxonomy" id="1306176"/>
    <lineage>
        <taxon>Bacteria</taxon>
        <taxon>Bacillati</taxon>
        <taxon>Actinomycetota</taxon>
        <taxon>Actinomycetes</taxon>
        <taxon>Kitasatosporales</taxon>
        <taxon>Streptomycetaceae</taxon>
        <taxon>Streptomyces</taxon>
    </lineage>
</organism>
<dbReference type="EMBL" id="BMUE01000008">
    <property type="protein sequence ID" value="GGW59385.1"/>
    <property type="molecule type" value="Genomic_DNA"/>
</dbReference>
<feature type="chain" id="PRO_5038780508" description="Secreted protein" evidence="1">
    <location>
        <begin position="24"/>
        <end position="207"/>
    </location>
</feature>
<accession>A0A918MTL9</accession>
<sequence length="207" mass="22625">MDRFASRSLIRAGLMLGAVLESAVLCATASGAAPEGARGDGEAVIAARVSSGRSCPVVYFDLGETLLHTAADGTTDYQRGAASYLRVLRERHIKVGLITNVPPSWGTTDTERAARLREEVDATWQGPVRFAWKDFEGRILTPRTESERKPAPVLWQRAKADSGRCRVVYQAETAEEVMVASSLGFVPYQVSRPHRPAFLPVELIELL</sequence>
<dbReference type="Gene3D" id="3.40.50.1000">
    <property type="entry name" value="HAD superfamily/HAD-like"/>
    <property type="match status" value="1"/>
</dbReference>
<dbReference type="InterPro" id="IPR023214">
    <property type="entry name" value="HAD_sf"/>
</dbReference>
<keyword evidence="1" id="KW-0732">Signal</keyword>
<proteinExistence type="predicted"/>